<evidence type="ECO:0000313" key="1">
    <source>
        <dbReference type="EMBL" id="MCI82395.1"/>
    </source>
</evidence>
<comment type="caution">
    <text evidence="1">The sequence shown here is derived from an EMBL/GenBank/DDBJ whole genome shotgun (WGS) entry which is preliminary data.</text>
</comment>
<accession>A0A392V6C9</accession>
<sequence length="30" mass="3284">MVREEDKGLILKGIDFALTALGQITLLIIV</sequence>
<keyword evidence="2" id="KW-1185">Reference proteome</keyword>
<feature type="non-terminal residue" evidence="1">
    <location>
        <position position="30"/>
    </location>
</feature>
<dbReference type="Proteomes" id="UP000265520">
    <property type="component" value="Unassembled WGS sequence"/>
</dbReference>
<dbReference type="EMBL" id="LXQA011042254">
    <property type="protein sequence ID" value="MCI82395.1"/>
    <property type="molecule type" value="Genomic_DNA"/>
</dbReference>
<dbReference type="AlphaFoldDB" id="A0A392V6C9"/>
<name>A0A392V6C9_9FABA</name>
<organism evidence="1 2">
    <name type="scientific">Trifolium medium</name>
    <dbReference type="NCBI Taxonomy" id="97028"/>
    <lineage>
        <taxon>Eukaryota</taxon>
        <taxon>Viridiplantae</taxon>
        <taxon>Streptophyta</taxon>
        <taxon>Embryophyta</taxon>
        <taxon>Tracheophyta</taxon>
        <taxon>Spermatophyta</taxon>
        <taxon>Magnoliopsida</taxon>
        <taxon>eudicotyledons</taxon>
        <taxon>Gunneridae</taxon>
        <taxon>Pentapetalae</taxon>
        <taxon>rosids</taxon>
        <taxon>fabids</taxon>
        <taxon>Fabales</taxon>
        <taxon>Fabaceae</taxon>
        <taxon>Papilionoideae</taxon>
        <taxon>50 kb inversion clade</taxon>
        <taxon>NPAAA clade</taxon>
        <taxon>Hologalegina</taxon>
        <taxon>IRL clade</taxon>
        <taxon>Trifolieae</taxon>
        <taxon>Trifolium</taxon>
    </lineage>
</organism>
<reference evidence="1 2" key="1">
    <citation type="journal article" date="2018" name="Front. Plant Sci.">
        <title>Red Clover (Trifolium pratense) and Zigzag Clover (T. medium) - A Picture of Genomic Similarities and Differences.</title>
        <authorList>
            <person name="Dluhosova J."/>
            <person name="Istvanek J."/>
            <person name="Nedelnik J."/>
            <person name="Repkova J."/>
        </authorList>
    </citation>
    <scope>NUCLEOTIDE SEQUENCE [LARGE SCALE GENOMIC DNA]</scope>
    <source>
        <strain evidence="2">cv. 10/8</strain>
        <tissue evidence="1">Leaf</tissue>
    </source>
</reference>
<protein>
    <submittedName>
        <fullName evidence="1">Uncharacterized protein</fullName>
    </submittedName>
</protein>
<proteinExistence type="predicted"/>
<evidence type="ECO:0000313" key="2">
    <source>
        <dbReference type="Proteomes" id="UP000265520"/>
    </source>
</evidence>